<evidence type="ECO:0000256" key="6">
    <source>
        <dbReference type="ARBA" id="ARBA00023157"/>
    </source>
</evidence>
<keyword evidence="4" id="KW-0372">Hormone</keyword>
<organism evidence="8 9">
    <name type="scientific">Gossypium arboreum</name>
    <name type="common">Tree cotton</name>
    <name type="synonym">Gossypium nanking</name>
    <dbReference type="NCBI Taxonomy" id="29729"/>
    <lineage>
        <taxon>Eukaryota</taxon>
        <taxon>Viridiplantae</taxon>
        <taxon>Streptophyta</taxon>
        <taxon>Embryophyta</taxon>
        <taxon>Tracheophyta</taxon>
        <taxon>Spermatophyta</taxon>
        <taxon>Magnoliopsida</taxon>
        <taxon>eudicotyledons</taxon>
        <taxon>Gunneridae</taxon>
        <taxon>Pentapetalae</taxon>
        <taxon>rosids</taxon>
        <taxon>malvids</taxon>
        <taxon>Malvales</taxon>
        <taxon>Malvaceae</taxon>
        <taxon>Malvoideae</taxon>
        <taxon>Gossypium</taxon>
    </lineage>
</organism>
<evidence type="ECO:0000256" key="5">
    <source>
        <dbReference type="ARBA" id="ARBA00022729"/>
    </source>
</evidence>
<comment type="caution">
    <text evidence="8">The sequence shown here is derived from an EMBL/GenBank/DDBJ whole genome shotgun (WGS) entry which is preliminary data.</text>
</comment>
<dbReference type="InterPro" id="IPR008801">
    <property type="entry name" value="RALF"/>
</dbReference>
<evidence type="ECO:0000313" key="8">
    <source>
        <dbReference type="EMBL" id="KAK5784875.1"/>
    </source>
</evidence>
<keyword evidence="5" id="KW-0732">Signal</keyword>
<dbReference type="InterPro" id="IPR002156">
    <property type="entry name" value="RNaseH_domain"/>
</dbReference>
<dbReference type="PANTHER" id="PTHR33136:SF6">
    <property type="entry name" value="PROTEIN RALF-LIKE 34"/>
    <property type="match status" value="1"/>
</dbReference>
<dbReference type="Proteomes" id="UP001358586">
    <property type="component" value="Chromosome 11"/>
</dbReference>
<dbReference type="PANTHER" id="PTHR33136">
    <property type="entry name" value="RAPID ALKALINIZATION FACTOR-LIKE"/>
    <property type="match status" value="1"/>
</dbReference>
<dbReference type="Pfam" id="PF13456">
    <property type="entry name" value="RVT_3"/>
    <property type="match status" value="1"/>
</dbReference>
<name>A0ABR0N4W8_GOSAR</name>
<keyword evidence="3" id="KW-0964">Secreted</keyword>
<evidence type="ECO:0000256" key="4">
    <source>
        <dbReference type="ARBA" id="ARBA00022702"/>
    </source>
</evidence>
<dbReference type="Pfam" id="PF05498">
    <property type="entry name" value="RALF"/>
    <property type="match status" value="1"/>
</dbReference>
<proteinExistence type="inferred from homology"/>
<evidence type="ECO:0000256" key="1">
    <source>
        <dbReference type="ARBA" id="ARBA00004613"/>
    </source>
</evidence>
<reference evidence="8 9" key="1">
    <citation type="submission" date="2023-03" db="EMBL/GenBank/DDBJ databases">
        <title>WGS of Gossypium arboreum.</title>
        <authorList>
            <person name="Yu D."/>
        </authorList>
    </citation>
    <scope>NUCLEOTIDE SEQUENCE [LARGE SCALE GENOMIC DNA]</scope>
    <source>
        <tissue evidence="8">Leaf</tissue>
    </source>
</reference>
<dbReference type="EMBL" id="JARKNE010000011">
    <property type="protein sequence ID" value="KAK5784875.1"/>
    <property type="molecule type" value="Genomic_DNA"/>
</dbReference>
<comment type="similarity">
    <text evidence="2">Belongs to the plant rapid alkalinization factor (RALF) family.</text>
</comment>
<evidence type="ECO:0000313" key="9">
    <source>
        <dbReference type="Proteomes" id="UP001358586"/>
    </source>
</evidence>
<evidence type="ECO:0000259" key="7">
    <source>
        <dbReference type="Pfam" id="PF13456"/>
    </source>
</evidence>
<evidence type="ECO:0000256" key="3">
    <source>
        <dbReference type="ARBA" id="ARBA00022525"/>
    </source>
</evidence>
<accession>A0ABR0N4W8</accession>
<evidence type="ECO:0000256" key="2">
    <source>
        <dbReference type="ARBA" id="ARBA00009178"/>
    </source>
</evidence>
<feature type="domain" description="RNase H type-1" evidence="7">
    <location>
        <begin position="9"/>
        <end position="128"/>
    </location>
</feature>
<keyword evidence="9" id="KW-1185">Reference proteome</keyword>
<protein>
    <recommendedName>
        <fullName evidence="7">RNase H type-1 domain-containing protein</fullName>
    </recommendedName>
</protein>
<keyword evidence="6" id="KW-1015">Disulfide bond</keyword>
<gene>
    <name evidence="8" type="ORF">PVK06_039414</name>
</gene>
<comment type="subcellular location">
    <subcellularLocation>
        <location evidence="1">Secreted</location>
    </subcellularLocation>
</comment>
<sequence>MCRSYVKINFDVAFQNHSKRLCTVIVIKNSNGVVLGSRMIMNDHIFLAFAAGALAHFQAVQMDLALGFLEVEIEGDALTVVKKLHAIREDKYEISAYTRNLISLSESYQSCFFGYGPKQGNRVAHLLAIEGIKRGVSTYHKGCLCPLLLRWKRTSGGWICQIRSCSSPVIYRKSLKFVHLQGTIVIHIGFSLFFLDDLKSLKAASPLQLVSCLPTMASSSVLSKLLLPLFLTHIAVSISKTEAQVEDTMSKLVRDAFEWPLSMSFQGDLHDNEEGDEEVDDEVENGYSGRSLLWWKRMRYYISYGALSANRIPCPPRSGRSYYTHNCFKAHGPVHPYTRGCSRITRCRR</sequence>